<sequence length="62" mass="7202">MKQLKVRLNGQMRAESEEREGEAVTLKDQDGERQNVLKRKAEGAEAINKRLKVTFISLHFEF</sequence>
<feature type="region of interest" description="Disordered" evidence="1">
    <location>
        <begin position="1"/>
        <end position="29"/>
    </location>
</feature>
<protein>
    <submittedName>
        <fullName evidence="2">(California timema) hypothetical protein</fullName>
    </submittedName>
</protein>
<reference evidence="2" key="1">
    <citation type="submission" date="2020-11" db="EMBL/GenBank/DDBJ databases">
        <authorList>
            <person name="Tran Van P."/>
        </authorList>
    </citation>
    <scope>NUCLEOTIDE SEQUENCE</scope>
</reference>
<organism evidence="2">
    <name type="scientific">Timema californicum</name>
    <name type="common">California timema</name>
    <name type="synonym">Walking stick</name>
    <dbReference type="NCBI Taxonomy" id="61474"/>
    <lineage>
        <taxon>Eukaryota</taxon>
        <taxon>Metazoa</taxon>
        <taxon>Ecdysozoa</taxon>
        <taxon>Arthropoda</taxon>
        <taxon>Hexapoda</taxon>
        <taxon>Insecta</taxon>
        <taxon>Pterygota</taxon>
        <taxon>Neoptera</taxon>
        <taxon>Polyneoptera</taxon>
        <taxon>Phasmatodea</taxon>
        <taxon>Timematodea</taxon>
        <taxon>Timematoidea</taxon>
        <taxon>Timematidae</taxon>
        <taxon>Timema</taxon>
    </lineage>
</organism>
<evidence type="ECO:0000313" key="2">
    <source>
        <dbReference type="EMBL" id="CAD7580770.1"/>
    </source>
</evidence>
<accession>A0A7R9PFA4</accession>
<evidence type="ECO:0000256" key="1">
    <source>
        <dbReference type="SAM" id="MobiDB-lite"/>
    </source>
</evidence>
<proteinExistence type="predicted"/>
<gene>
    <name evidence="2" type="ORF">TCMB3V08_LOCUS13303</name>
</gene>
<dbReference type="AlphaFoldDB" id="A0A7R9PFA4"/>
<dbReference type="EMBL" id="OE204673">
    <property type="protein sequence ID" value="CAD7580770.1"/>
    <property type="molecule type" value="Genomic_DNA"/>
</dbReference>
<name>A0A7R9PFA4_TIMCA</name>